<dbReference type="Pfam" id="PF13166">
    <property type="entry name" value="AAA_13"/>
    <property type="match status" value="1"/>
</dbReference>
<name>A0A1H7U4J0_9SPHI</name>
<keyword evidence="4" id="KW-1185">Reference proteome</keyword>
<dbReference type="STRING" id="332977.SAMN05421740_11392"/>
<dbReference type="Gene3D" id="3.40.50.300">
    <property type="entry name" value="P-loop containing nucleotide triphosphate hydrolases"/>
    <property type="match status" value="1"/>
</dbReference>
<dbReference type="Proteomes" id="UP000198916">
    <property type="component" value="Unassembled WGS sequence"/>
</dbReference>
<gene>
    <name evidence="3" type="ORF">SAMN05421740_11392</name>
</gene>
<feature type="domain" description="Protein CR006 P-loop" evidence="2">
    <location>
        <begin position="10"/>
        <end position="718"/>
    </location>
</feature>
<dbReference type="AlphaFoldDB" id="A0A1H7U4J0"/>
<evidence type="ECO:0000313" key="3">
    <source>
        <dbReference type="EMBL" id="SEL91893.1"/>
    </source>
</evidence>
<dbReference type="RefSeq" id="WP_090609134.1">
    <property type="nucleotide sequence ID" value="NZ_FNZR01000013.1"/>
</dbReference>
<accession>A0A1H7U4J0</accession>
<reference evidence="4" key="1">
    <citation type="submission" date="2016-10" db="EMBL/GenBank/DDBJ databases">
        <authorList>
            <person name="Varghese N."/>
            <person name="Submissions S."/>
        </authorList>
    </citation>
    <scope>NUCLEOTIDE SEQUENCE [LARGE SCALE GENOMIC DNA]</scope>
    <source>
        <strain evidence="4">Jip14</strain>
    </source>
</reference>
<dbReference type="SUPFAM" id="SSF52540">
    <property type="entry name" value="P-loop containing nucleoside triphosphate hydrolases"/>
    <property type="match status" value="1"/>
</dbReference>
<dbReference type="EMBL" id="FNZR01000013">
    <property type="protein sequence ID" value="SEL91893.1"/>
    <property type="molecule type" value="Genomic_DNA"/>
</dbReference>
<evidence type="ECO:0000259" key="2">
    <source>
        <dbReference type="Pfam" id="PF13166"/>
    </source>
</evidence>
<dbReference type="InterPro" id="IPR026866">
    <property type="entry name" value="CR006_AAA"/>
</dbReference>
<sequence>MLESITVKSIATYDAKGVQIDNLRKINFIYGTNGCGKTTLSKLIYNPTDAAYSDCCLRWKGNLPVNVLVYNKDFRERNFGKGKMDGVFTLGQATKEDIEAIEKMQSKLAEIRDKGIEKKETLEKQQKKKSQEDNEFKEAIWLDIYKENEDEFKEAFRGFMKKDSFRDKILDEFKSNKETLLTIEELKEKSQTIFGKTPTILPFLSTIEFKRLLEIESDKIWNKKIIGKADVPIAGLIQKLNLNDWVNEGRSYITEDETCPFCQQKTISESFKKQLEDFFDESFLQDITQVKFLSEEYNRDCRNLQNILEQIELQQKGNPESKLNIEQFSAFLKTLVSQFITNKELLSNKAKEPSRSTELISTKVQLENIENLIVECNDEIKTHNDIVNDYTNQRNNLIRAIWKYLIEGHRGIIEAFIKKQDGLEKGIQALQLQHKDLQDKYVELNKKIKEANKNVTSVQPSVDEINRILKSYGFLNFEIVPSKKESNQYQIQREDGSIAESTLSEGEATFITFLYYLQLAKGSTKEESISEERILVIDDPISSLDSNVLFVVSSLIKEIIKSVKQNTGNIKQLILLTHNVYFHKEVSFVDGRTLKNGNTHYWIIRKNNSVSSIQAFKMENPIQSSYELLWKELSNSSKNSGITVQNTMRRIIENYFKILGKYADDDLITSFDNPQEQEICRSLVCWINDGSHGLPDDLYVEQQDAIIDRYFEVFKQIFIKMNHEEHYKMMYRIPEDEKIAVA</sequence>
<evidence type="ECO:0000256" key="1">
    <source>
        <dbReference type="SAM" id="Coils"/>
    </source>
</evidence>
<protein>
    <submittedName>
        <fullName evidence="3">Wobble nucleotide-excising tRNase</fullName>
    </submittedName>
</protein>
<dbReference type="OrthoDB" id="9795565at2"/>
<organism evidence="3 4">
    <name type="scientific">Parapedobacter koreensis</name>
    <dbReference type="NCBI Taxonomy" id="332977"/>
    <lineage>
        <taxon>Bacteria</taxon>
        <taxon>Pseudomonadati</taxon>
        <taxon>Bacteroidota</taxon>
        <taxon>Sphingobacteriia</taxon>
        <taxon>Sphingobacteriales</taxon>
        <taxon>Sphingobacteriaceae</taxon>
        <taxon>Parapedobacter</taxon>
    </lineage>
</organism>
<proteinExistence type="predicted"/>
<keyword evidence="1" id="KW-0175">Coiled coil</keyword>
<dbReference type="InterPro" id="IPR027417">
    <property type="entry name" value="P-loop_NTPase"/>
</dbReference>
<evidence type="ECO:0000313" key="4">
    <source>
        <dbReference type="Proteomes" id="UP000198916"/>
    </source>
</evidence>
<feature type="coiled-coil region" evidence="1">
    <location>
        <begin position="420"/>
        <end position="454"/>
    </location>
</feature>